<accession>A0AAE4WIF7</accession>
<dbReference type="InterPro" id="IPR008920">
    <property type="entry name" value="TF_FadR/GntR_C"/>
</dbReference>
<keyword evidence="3" id="KW-0804">Transcription</keyword>
<proteinExistence type="predicted"/>
<evidence type="ECO:0000259" key="4">
    <source>
        <dbReference type="PROSITE" id="PS50949"/>
    </source>
</evidence>
<evidence type="ECO:0000313" key="6">
    <source>
        <dbReference type="Proteomes" id="UP000436692"/>
    </source>
</evidence>
<keyword evidence="2" id="KW-0238">DNA-binding</keyword>
<dbReference type="Pfam" id="PF07729">
    <property type="entry name" value="FCD"/>
    <property type="match status" value="1"/>
</dbReference>
<dbReference type="PANTHER" id="PTHR43537">
    <property type="entry name" value="TRANSCRIPTIONAL REGULATOR, GNTR FAMILY"/>
    <property type="match status" value="1"/>
</dbReference>
<dbReference type="Gene3D" id="1.20.120.530">
    <property type="entry name" value="GntR ligand-binding domain-like"/>
    <property type="match status" value="1"/>
</dbReference>
<evidence type="ECO:0000313" key="5">
    <source>
        <dbReference type="EMBL" id="MUZ60934.1"/>
    </source>
</evidence>
<comment type="caution">
    <text evidence="5">The sequence shown here is derived from an EMBL/GenBank/DDBJ whole genome shotgun (WGS) entry which is preliminary data.</text>
</comment>
<name>A0AAE4WIF7_AGRVI</name>
<dbReference type="InterPro" id="IPR000524">
    <property type="entry name" value="Tscrpt_reg_HTH_GntR"/>
</dbReference>
<sequence>MDGGIEHPGFVAFMDALIDGKLKLGQTLTQEELCEVLGISLSPLREAVTLLEAEGIVQVRRRLGVVIFYPDVKFVGGTFQFRELLESEGLRRLAKTVPNALISALITRHHDMLEFVQHHPKTSSFAMPVKKLEQDFHGSFIAAFDNAQITANYFRLSQKMYLLRLLNPEAVNAVNTVKSMQEHLAVLEALEARDADGAVDALQKHLKGVLHRLIIR</sequence>
<evidence type="ECO:0000256" key="2">
    <source>
        <dbReference type="ARBA" id="ARBA00023125"/>
    </source>
</evidence>
<dbReference type="InterPro" id="IPR036390">
    <property type="entry name" value="WH_DNA-bd_sf"/>
</dbReference>
<protein>
    <submittedName>
        <fullName evidence="5">FCD domain-containing protein</fullName>
    </submittedName>
</protein>
<dbReference type="SMART" id="SM00895">
    <property type="entry name" value="FCD"/>
    <property type="match status" value="1"/>
</dbReference>
<dbReference type="InterPro" id="IPR011711">
    <property type="entry name" value="GntR_C"/>
</dbReference>
<dbReference type="InterPro" id="IPR036388">
    <property type="entry name" value="WH-like_DNA-bd_sf"/>
</dbReference>
<dbReference type="AlphaFoldDB" id="A0AAE4WIF7"/>
<dbReference type="Proteomes" id="UP000436692">
    <property type="component" value="Unassembled WGS sequence"/>
</dbReference>
<evidence type="ECO:0000256" key="3">
    <source>
        <dbReference type="ARBA" id="ARBA00023163"/>
    </source>
</evidence>
<dbReference type="SMART" id="SM00345">
    <property type="entry name" value="HTH_GNTR"/>
    <property type="match status" value="1"/>
</dbReference>
<dbReference type="Pfam" id="PF00392">
    <property type="entry name" value="GntR"/>
    <property type="match status" value="1"/>
</dbReference>
<dbReference type="PROSITE" id="PS50949">
    <property type="entry name" value="HTH_GNTR"/>
    <property type="match status" value="1"/>
</dbReference>
<reference evidence="5 6" key="1">
    <citation type="submission" date="2019-12" db="EMBL/GenBank/DDBJ databases">
        <title>Whole-genome sequencing of Allorhizobium vitis.</title>
        <authorList>
            <person name="Gan H.M."/>
            <person name="Szegedi E."/>
            <person name="Burr T."/>
            <person name="Savka M.A."/>
        </authorList>
    </citation>
    <scope>NUCLEOTIDE SEQUENCE [LARGE SCALE GENOMIC DNA]</scope>
    <source>
        <strain evidence="5 6">CG989</strain>
    </source>
</reference>
<dbReference type="SUPFAM" id="SSF48008">
    <property type="entry name" value="GntR ligand-binding domain-like"/>
    <property type="match status" value="1"/>
</dbReference>
<dbReference type="EMBL" id="WPHM01000024">
    <property type="protein sequence ID" value="MUZ60934.1"/>
    <property type="molecule type" value="Genomic_DNA"/>
</dbReference>
<dbReference type="RefSeq" id="WP_156551549.1">
    <property type="nucleotide sequence ID" value="NZ_JABAEJ010000023.1"/>
</dbReference>
<dbReference type="PANTHER" id="PTHR43537:SF24">
    <property type="entry name" value="GLUCONATE OPERON TRANSCRIPTIONAL REPRESSOR"/>
    <property type="match status" value="1"/>
</dbReference>
<dbReference type="SUPFAM" id="SSF46785">
    <property type="entry name" value="Winged helix' DNA-binding domain"/>
    <property type="match status" value="1"/>
</dbReference>
<keyword evidence="1" id="KW-0805">Transcription regulation</keyword>
<dbReference type="Gene3D" id="1.10.10.10">
    <property type="entry name" value="Winged helix-like DNA-binding domain superfamily/Winged helix DNA-binding domain"/>
    <property type="match status" value="1"/>
</dbReference>
<dbReference type="GO" id="GO:0003677">
    <property type="term" value="F:DNA binding"/>
    <property type="evidence" value="ECO:0007669"/>
    <property type="project" value="UniProtKB-KW"/>
</dbReference>
<organism evidence="5 6">
    <name type="scientific">Agrobacterium vitis</name>
    <name type="common">Rhizobium vitis</name>
    <dbReference type="NCBI Taxonomy" id="373"/>
    <lineage>
        <taxon>Bacteria</taxon>
        <taxon>Pseudomonadati</taxon>
        <taxon>Pseudomonadota</taxon>
        <taxon>Alphaproteobacteria</taxon>
        <taxon>Hyphomicrobiales</taxon>
        <taxon>Rhizobiaceae</taxon>
        <taxon>Rhizobium/Agrobacterium group</taxon>
        <taxon>Agrobacterium</taxon>
    </lineage>
</organism>
<evidence type="ECO:0000256" key="1">
    <source>
        <dbReference type="ARBA" id="ARBA00023015"/>
    </source>
</evidence>
<gene>
    <name evidence="5" type="ORF">GOZ95_26250</name>
</gene>
<dbReference type="GO" id="GO:0003700">
    <property type="term" value="F:DNA-binding transcription factor activity"/>
    <property type="evidence" value="ECO:0007669"/>
    <property type="project" value="InterPro"/>
</dbReference>
<feature type="domain" description="HTH gntR-type" evidence="4">
    <location>
        <begin position="3"/>
        <end position="70"/>
    </location>
</feature>